<dbReference type="EMBL" id="BLLF01000385">
    <property type="protein sequence ID" value="GFH11232.1"/>
    <property type="molecule type" value="Genomic_DNA"/>
</dbReference>
<gene>
    <name evidence="1" type="ORF">HaLaN_06701</name>
</gene>
<dbReference type="AlphaFoldDB" id="A0A699Z6W9"/>
<dbReference type="Proteomes" id="UP000485058">
    <property type="component" value="Unassembled WGS sequence"/>
</dbReference>
<sequence length="200" mass="20950">MAEAVATTSGLQQNAHVHWPFAGIATVSGFPSTAYSHTAAGTAAGITAEGRGICLYCGEDSWRQLVYAGVAWLGDCKQGGSGARRQRRRAAGIKEPAMRMQGITWSKTGATGRARPDLVKVNSLNTTLTQPPGPARLSFCPALVVMDGEAANGWDADESESLSPPSPAGLMFRSALAVVNGKLATDWDADDAEVETVLCR</sequence>
<evidence type="ECO:0000313" key="1">
    <source>
        <dbReference type="EMBL" id="GFH11232.1"/>
    </source>
</evidence>
<keyword evidence="2" id="KW-1185">Reference proteome</keyword>
<organism evidence="1 2">
    <name type="scientific">Haematococcus lacustris</name>
    <name type="common">Green alga</name>
    <name type="synonym">Haematococcus pluvialis</name>
    <dbReference type="NCBI Taxonomy" id="44745"/>
    <lineage>
        <taxon>Eukaryota</taxon>
        <taxon>Viridiplantae</taxon>
        <taxon>Chlorophyta</taxon>
        <taxon>core chlorophytes</taxon>
        <taxon>Chlorophyceae</taxon>
        <taxon>CS clade</taxon>
        <taxon>Chlamydomonadales</taxon>
        <taxon>Haematococcaceae</taxon>
        <taxon>Haematococcus</taxon>
    </lineage>
</organism>
<accession>A0A699Z6W9</accession>
<proteinExistence type="predicted"/>
<comment type="caution">
    <text evidence="1">The sequence shown here is derived from an EMBL/GenBank/DDBJ whole genome shotgun (WGS) entry which is preliminary data.</text>
</comment>
<reference evidence="1 2" key="1">
    <citation type="submission" date="2020-02" db="EMBL/GenBank/DDBJ databases">
        <title>Draft genome sequence of Haematococcus lacustris strain NIES-144.</title>
        <authorList>
            <person name="Morimoto D."/>
            <person name="Nakagawa S."/>
            <person name="Yoshida T."/>
            <person name="Sawayama S."/>
        </authorList>
    </citation>
    <scope>NUCLEOTIDE SEQUENCE [LARGE SCALE GENOMIC DNA]</scope>
    <source>
        <strain evidence="1 2">NIES-144</strain>
    </source>
</reference>
<evidence type="ECO:0000313" key="2">
    <source>
        <dbReference type="Proteomes" id="UP000485058"/>
    </source>
</evidence>
<protein>
    <submittedName>
        <fullName evidence="1">Uncharacterized protein</fullName>
    </submittedName>
</protein>
<name>A0A699Z6W9_HAELA</name>